<dbReference type="Pfam" id="PF00561">
    <property type="entry name" value="Abhydrolase_1"/>
    <property type="match status" value="1"/>
</dbReference>
<feature type="transmembrane region" description="Helical" evidence="3">
    <location>
        <begin position="12"/>
        <end position="33"/>
    </location>
</feature>
<dbReference type="GO" id="GO:0016787">
    <property type="term" value="F:hydrolase activity"/>
    <property type="evidence" value="ECO:0007669"/>
    <property type="project" value="UniProtKB-KW"/>
</dbReference>
<keyword evidence="3" id="KW-1133">Transmembrane helix</keyword>
<name>A0A4R0RWY2_9APHY</name>
<evidence type="ECO:0000313" key="6">
    <source>
        <dbReference type="EMBL" id="TCD68548.1"/>
    </source>
</evidence>
<dbReference type="OrthoDB" id="425534at2759"/>
<dbReference type="AlphaFoldDB" id="A0A4R0RWY2"/>
<dbReference type="PROSITE" id="PS51257">
    <property type="entry name" value="PROKAR_LIPOPROTEIN"/>
    <property type="match status" value="1"/>
</dbReference>
<protein>
    <recommendedName>
        <fullName evidence="8">AB hydrolase-1 domain-containing protein</fullName>
    </recommendedName>
</protein>
<comment type="similarity">
    <text evidence="1">Belongs to the peptidase S33 family.</text>
</comment>
<evidence type="ECO:0008006" key="8">
    <source>
        <dbReference type="Google" id="ProtNLM"/>
    </source>
</evidence>
<keyword evidence="7" id="KW-1185">Reference proteome</keyword>
<sequence length="614" mass="67647">MDQRRVIRRKAWLFVAIVTTACVVPALVLWEFLSKFERAFWIRLSPGESTANESQGGAEAYGRGDLMTADGFDWYKLKPSTSLKWTSCYDGAFDCTRLSVPLDYSDPAVGNAAVAIIRYPSPIPRDQEGYKGPLLLNPGGPGQEGVLFARMVAKPFRAVLGDGFDLIGFDPRGVGLTTPALNIFESQGEAALFELQAHEVFNFSTSSLGTAYANMQNFGQMMAERERVANATRYIGTPAVARDMLRIVEAHGQEKLQYWGFSYGTVLGATFSAMFPDKVGRVILDGVVDAEDYYKGLWLDMVPDTDEGLRFLEQECVDLGPSGCAFYEPTVDLVHARLTALLAKLRAYPISFYDDDLGAFGLMDYSSVKRFLFQILYGPIGLASYIFQGLYELEQGKVGRSIIQWGGAGLNRAISTPCQCSKPETYRSSFEAVIAIACGDGEPFNGTVVDIEADYREMAKLSSFAECLGMRLACSGWKLRAKERFTGNFSPLSLQQYTACSHYPDQSPVLTPMNVLDPVTPLWNARKMSRGFKDSVLLTQDSPGHCSLAGASLCTTQAIRSYFKDGVLPKPGTVCDIIRTPAKDTSLNIEDQALLDAAIEMQHNYPLPIPMYPF</sequence>
<evidence type="ECO:0000256" key="2">
    <source>
        <dbReference type="ARBA" id="ARBA00022801"/>
    </source>
</evidence>
<dbReference type="InterPro" id="IPR051601">
    <property type="entry name" value="Serine_prot/Carboxylest_S33"/>
</dbReference>
<evidence type="ECO:0000259" key="5">
    <source>
        <dbReference type="Pfam" id="PF08386"/>
    </source>
</evidence>
<dbReference type="EMBL" id="RWJN01000063">
    <property type="protein sequence ID" value="TCD68548.1"/>
    <property type="molecule type" value="Genomic_DNA"/>
</dbReference>
<evidence type="ECO:0000313" key="7">
    <source>
        <dbReference type="Proteomes" id="UP000292702"/>
    </source>
</evidence>
<dbReference type="Gene3D" id="3.40.50.1820">
    <property type="entry name" value="alpha/beta hydrolase"/>
    <property type="match status" value="1"/>
</dbReference>
<proteinExistence type="inferred from homology"/>
<evidence type="ECO:0000256" key="1">
    <source>
        <dbReference type="ARBA" id="ARBA00010088"/>
    </source>
</evidence>
<accession>A0A4R0RWY2</accession>
<dbReference type="InterPro" id="IPR029058">
    <property type="entry name" value="AB_hydrolase_fold"/>
</dbReference>
<dbReference type="STRING" id="92696.A0A4R0RWY2"/>
<feature type="domain" description="AB hydrolase-1" evidence="4">
    <location>
        <begin position="133"/>
        <end position="287"/>
    </location>
</feature>
<keyword evidence="3" id="KW-0812">Transmembrane</keyword>
<dbReference type="InterPro" id="IPR000073">
    <property type="entry name" value="AB_hydrolase_1"/>
</dbReference>
<dbReference type="InterPro" id="IPR013595">
    <property type="entry name" value="Pept_S33_TAP-like_C"/>
</dbReference>
<dbReference type="PANTHER" id="PTHR43248">
    <property type="entry name" value="2-SUCCINYL-6-HYDROXY-2,4-CYCLOHEXADIENE-1-CARBOXYLATE SYNTHASE"/>
    <property type="match status" value="1"/>
</dbReference>
<dbReference type="Proteomes" id="UP000292702">
    <property type="component" value="Unassembled WGS sequence"/>
</dbReference>
<gene>
    <name evidence="6" type="ORF">EIP91_010473</name>
</gene>
<dbReference type="SUPFAM" id="SSF53474">
    <property type="entry name" value="alpha/beta-Hydrolases"/>
    <property type="match status" value="1"/>
</dbReference>
<keyword evidence="3" id="KW-0472">Membrane</keyword>
<keyword evidence="2" id="KW-0378">Hydrolase</keyword>
<organism evidence="6 7">
    <name type="scientific">Steccherinum ochraceum</name>
    <dbReference type="NCBI Taxonomy" id="92696"/>
    <lineage>
        <taxon>Eukaryota</taxon>
        <taxon>Fungi</taxon>
        <taxon>Dikarya</taxon>
        <taxon>Basidiomycota</taxon>
        <taxon>Agaricomycotina</taxon>
        <taxon>Agaricomycetes</taxon>
        <taxon>Polyporales</taxon>
        <taxon>Steccherinaceae</taxon>
        <taxon>Steccherinum</taxon>
    </lineage>
</organism>
<dbReference type="Pfam" id="PF08386">
    <property type="entry name" value="Abhydrolase_4"/>
    <property type="match status" value="1"/>
</dbReference>
<reference evidence="6 7" key="1">
    <citation type="submission" date="2018-11" db="EMBL/GenBank/DDBJ databases">
        <title>Genome assembly of Steccherinum ochraceum LE-BIN_3174, the white-rot fungus of the Steccherinaceae family (The Residual Polyporoid clade, Polyporales, Basidiomycota).</title>
        <authorList>
            <person name="Fedorova T.V."/>
            <person name="Glazunova O.A."/>
            <person name="Landesman E.O."/>
            <person name="Moiseenko K.V."/>
            <person name="Psurtseva N.V."/>
            <person name="Savinova O.S."/>
            <person name="Shakhova N.V."/>
            <person name="Tyazhelova T.V."/>
            <person name="Vasina D.V."/>
        </authorList>
    </citation>
    <scope>NUCLEOTIDE SEQUENCE [LARGE SCALE GENOMIC DNA]</scope>
    <source>
        <strain evidence="6 7">LE-BIN_3174</strain>
    </source>
</reference>
<evidence type="ECO:0000259" key="4">
    <source>
        <dbReference type="Pfam" id="PF00561"/>
    </source>
</evidence>
<comment type="caution">
    <text evidence="6">The sequence shown here is derived from an EMBL/GenBank/DDBJ whole genome shotgun (WGS) entry which is preliminary data.</text>
</comment>
<feature type="domain" description="Peptidase S33 tripeptidyl aminopeptidase-like C-terminal" evidence="5">
    <location>
        <begin position="471"/>
        <end position="575"/>
    </location>
</feature>
<evidence type="ECO:0000256" key="3">
    <source>
        <dbReference type="SAM" id="Phobius"/>
    </source>
</evidence>
<dbReference type="PANTHER" id="PTHR43248:SF25">
    <property type="entry name" value="AB HYDROLASE-1 DOMAIN-CONTAINING PROTEIN-RELATED"/>
    <property type="match status" value="1"/>
</dbReference>